<gene>
    <name evidence="7" type="ORF">RKE40_10970</name>
</gene>
<evidence type="ECO:0000313" key="8">
    <source>
        <dbReference type="Proteomes" id="UP001254257"/>
    </source>
</evidence>
<dbReference type="PANTHER" id="PTHR30250">
    <property type="entry name" value="PST FAMILY PREDICTED COLANIC ACID TRANSPORTER"/>
    <property type="match status" value="1"/>
</dbReference>
<dbReference type="PANTHER" id="PTHR30250:SF11">
    <property type="entry name" value="O-ANTIGEN TRANSPORTER-RELATED"/>
    <property type="match status" value="1"/>
</dbReference>
<evidence type="ECO:0000256" key="3">
    <source>
        <dbReference type="ARBA" id="ARBA00022692"/>
    </source>
</evidence>
<evidence type="ECO:0000256" key="1">
    <source>
        <dbReference type="ARBA" id="ARBA00004651"/>
    </source>
</evidence>
<feature type="transmembrane region" description="Helical" evidence="6">
    <location>
        <begin position="390"/>
        <end position="416"/>
    </location>
</feature>
<proteinExistence type="predicted"/>
<feature type="transmembrane region" description="Helical" evidence="6">
    <location>
        <begin position="273"/>
        <end position="294"/>
    </location>
</feature>
<feature type="transmembrane region" description="Helical" evidence="6">
    <location>
        <begin position="73"/>
        <end position="93"/>
    </location>
</feature>
<feature type="transmembrane region" description="Helical" evidence="6">
    <location>
        <begin position="172"/>
        <end position="189"/>
    </location>
</feature>
<keyword evidence="2" id="KW-1003">Cell membrane</keyword>
<comment type="subcellular location">
    <subcellularLocation>
        <location evidence="1">Cell membrane</location>
        <topology evidence="1">Multi-pass membrane protein</topology>
    </subcellularLocation>
</comment>
<reference evidence="7 8" key="1">
    <citation type="submission" date="2023-09" db="EMBL/GenBank/DDBJ databases">
        <title>Whole genome shotgun sequencing (WGS) of Bosea sp. ZW T0_25, isolated from stored onions (Allium cepa).</title>
        <authorList>
            <person name="Stoll D.A."/>
            <person name="Huch M."/>
        </authorList>
    </citation>
    <scope>NUCLEOTIDE SEQUENCE [LARGE SCALE GENOMIC DNA]</scope>
    <source>
        <strain evidence="7 8">ZW T0_25</strain>
    </source>
</reference>
<dbReference type="EMBL" id="JAWDID010000013">
    <property type="protein sequence ID" value="MDU0340409.1"/>
    <property type="molecule type" value="Genomic_DNA"/>
</dbReference>
<feature type="transmembrane region" description="Helical" evidence="6">
    <location>
        <begin position="50"/>
        <end position="67"/>
    </location>
</feature>
<name>A0ABU3S6L0_9HYPH</name>
<evidence type="ECO:0008006" key="9">
    <source>
        <dbReference type="Google" id="ProtNLM"/>
    </source>
</evidence>
<dbReference type="RefSeq" id="WP_316018279.1">
    <property type="nucleotide sequence ID" value="NZ_JAWDID010000013.1"/>
</dbReference>
<feature type="transmembrane region" description="Helical" evidence="6">
    <location>
        <begin position="246"/>
        <end position="267"/>
    </location>
</feature>
<evidence type="ECO:0000313" key="7">
    <source>
        <dbReference type="EMBL" id="MDU0340409.1"/>
    </source>
</evidence>
<feature type="transmembrane region" description="Helical" evidence="6">
    <location>
        <begin position="351"/>
        <end position="369"/>
    </location>
</feature>
<feature type="transmembrane region" description="Helical" evidence="6">
    <location>
        <begin position="105"/>
        <end position="126"/>
    </location>
</feature>
<feature type="transmembrane region" description="Helical" evidence="6">
    <location>
        <begin position="314"/>
        <end position="339"/>
    </location>
</feature>
<evidence type="ECO:0000256" key="6">
    <source>
        <dbReference type="SAM" id="Phobius"/>
    </source>
</evidence>
<comment type="caution">
    <text evidence="7">The sequence shown here is derived from an EMBL/GenBank/DDBJ whole genome shotgun (WGS) entry which is preliminary data.</text>
</comment>
<keyword evidence="8" id="KW-1185">Reference proteome</keyword>
<feature type="transmembrane region" description="Helical" evidence="6">
    <location>
        <begin position="195"/>
        <end position="213"/>
    </location>
</feature>
<sequence length="448" mass="47225">MAAPATFERALAPASAARPELAQNALHSLRPGGGGAAGLLLALRYIQARFVSVWGLLIAALLCPPEIFTEFAIYSALANFLAIAALLRFEAVFFHNSDPDRLGRAFRLSLVAGAGFLGLAALAAFAASMLGLVMAGYAALFVLSLAGRAAIRLATAEATAEGDFRAIGNSGLVQAVVQPGAMLGLILPFGPSSLALFAADAIGHAVAACYLGWRRRFAFQQLAFRAEWSRWELRRSARQWSAAPRLLLPSVLLSFGFSVAPLFALTFASDPIFAAHVALAMRLLDMPTQMFGAVTQPLVMSSMRSRQGPARRRWARILTAGLVFVAFVLFAGVAGFALILDPWLEETQWHGIGAVLAVLTLFYAGIALVSPLNEIGTLSRDPHHAMITNAVATVAIVAVIAWFGALSPALLCAVGAMSLLRMSAHACLAWTGFGGGSTPGTLPRGSRI</sequence>
<protein>
    <recommendedName>
        <fullName evidence="9">Membrane protein involved in the export of O-antigen and teichoic acid</fullName>
    </recommendedName>
</protein>
<evidence type="ECO:0000256" key="5">
    <source>
        <dbReference type="ARBA" id="ARBA00023136"/>
    </source>
</evidence>
<evidence type="ECO:0000256" key="2">
    <source>
        <dbReference type="ARBA" id="ARBA00022475"/>
    </source>
</evidence>
<keyword evidence="3 6" id="KW-0812">Transmembrane</keyword>
<keyword evidence="4 6" id="KW-1133">Transmembrane helix</keyword>
<feature type="transmembrane region" description="Helical" evidence="6">
    <location>
        <begin position="132"/>
        <end position="151"/>
    </location>
</feature>
<accession>A0ABU3S6L0</accession>
<dbReference type="InterPro" id="IPR050833">
    <property type="entry name" value="Poly_Biosynth_Transport"/>
</dbReference>
<organism evidence="7 8">
    <name type="scientific">Bosea rubneri</name>
    <dbReference type="NCBI Taxonomy" id="3075434"/>
    <lineage>
        <taxon>Bacteria</taxon>
        <taxon>Pseudomonadati</taxon>
        <taxon>Pseudomonadota</taxon>
        <taxon>Alphaproteobacteria</taxon>
        <taxon>Hyphomicrobiales</taxon>
        <taxon>Boseaceae</taxon>
        <taxon>Bosea</taxon>
    </lineage>
</organism>
<evidence type="ECO:0000256" key="4">
    <source>
        <dbReference type="ARBA" id="ARBA00022989"/>
    </source>
</evidence>
<keyword evidence="5 6" id="KW-0472">Membrane</keyword>
<dbReference type="Proteomes" id="UP001254257">
    <property type="component" value="Unassembled WGS sequence"/>
</dbReference>